<gene>
    <name evidence="2" type="ORF">HYH02_003752</name>
</gene>
<dbReference type="Proteomes" id="UP000613740">
    <property type="component" value="Unassembled WGS sequence"/>
</dbReference>
<feature type="region of interest" description="Disordered" evidence="1">
    <location>
        <begin position="94"/>
        <end position="129"/>
    </location>
</feature>
<name>A0A835WSW9_9CHLO</name>
<proteinExistence type="predicted"/>
<feature type="compositionally biased region" description="Polar residues" evidence="1">
    <location>
        <begin position="570"/>
        <end position="585"/>
    </location>
</feature>
<protein>
    <submittedName>
        <fullName evidence="2">Uncharacterized protein</fullName>
    </submittedName>
</protein>
<feature type="region of interest" description="Disordered" evidence="1">
    <location>
        <begin position="514"/>
        <end position="628"/>
    </location>
</feature>
<feature type="region of interest" description="Disordered" evidence="1">
    <location>
        <begin position="304"/>
        <end position="323"/>
    </location>
</feature>
<dbReference type="AlphaFoldDB" id="A0A835WSW9"/>
<dbReference type="OrthoDB" id="538833at2759"/>
<dbReference type="EMBL" id="JAEHOD010000007">
    <property type="protein sequence ID" value="KAG2451980.1"/>
    <property type="molecule type" value="Genomic_DNA"/>
</dbReference>
<organism evidence="2 3">
    <name type="scientific">Chlamydomonas schloesseri</name>
    <dbReference type="NCBI Taxonomy" id="2026947"/>
    <lineage>
        <taxon>Eukaryota</taxon>
        <taxon>Viridiplantae</taxon>
        <taxon>Chlorophyta</taxon>
        <taxon>core chlorophytes</taxon>
        <taxon>Chlorophyceae</taxon>
        <taxon>CS clade</taxon>
        <taxon>Chlamydomonadales</taxon>
        <taxon>Chlamydomonadaceae</taxon>
        <taxon>Chlamydomonas</taxon>
    </lineage>
</organism>
<evidence type="ECO:0000313" key="2">
    <source>
        <dbReference type="EMBL" id="KAG2451980.1"/>
    </source>
</evidence>
<sequence>MQLPALWNSTNNARSNSRGRAPEVAGATCTSGATTGSHQHVSSNLACAYAKNAGARRNGGRISVIAGAVASPSATAERTAVGGRPRSTWRKLAEEDGVRPRGSHDWGYDESAASDADDVPTTHRAAGSASVAANRINRGMSPGRGAVLESTAAMNPAQARMQRLRSAMANLDNVKTTTGYGSPSANMYDDEAWLFGCNVSALPPRPSSAPPTPSPSASPYTSAAAYTPAAALPANFWDSDMMKITADDETAKKLGSAAMAAARLSMSVGGLSPGRQRRRTSGVSLPMPWESATKSAAHVDMAAAGPGSVRRQSPAAAPLPARGYPAVTPQQAAGAQPAFGRTTLSTASTDEDEDNAAQYNTAGSKGYGAGYGASYGVGAFNYDRYHDDDSQLVSDQRIGQDRSLSVLMRSELNEVAASLPGGPRATPSPAPHASHSMGNPGTGHTTTSFHARPTARFAPGSSASKPTPTSASPTGRASASPASASAKPAAGSGRAESPLFIICRRDWRAEMEEATGVRKGAVGSRSPSLDDEAMAASRRRSPKPVAPGPETVRAPSNWRSTAEGEMGYSSIFSSPGSANKKTGSPASLLPQARSRSAGGGDNRSSSCKMTPEERAARDRRLQGWRDLV</sequence>
<feature type="compositionally biased region" description="Polar residues" evidence="1">
    <location>
        <begin position="7"/>
        <end position="18"/>
    </location>
</feature>
<reference evidence="2" key="1">
    <citation type="journal article" date="2020" name="bioRxiv">
        <title>Comparative genomics of Chlamydomonas.</title>
        <authorList>
            <person name="Craig R.J."/>
            <person name="Hasan A.R."/>
            <person name="Ness R.W."/>
            <person name="Keightley P.D."/>
        </authorList>
    </citation>
    <scope>NUCLEOTIDE SEQUENCE</scope>
    <source>
        <strain evidence="2">CCAP 11/173</strain>
    </source>
</reference>
<keyword evidence="3" id="KW-1185">Reference proteome</keyword>
<feature type="compositionally biased region" description="Basic and acidic residues" evidence="1">
    <location>
        <begin position="94"/>
        <end position="107"/>
    </location>
</feature>
<accession>A0A835WSW9</accession>
<evidence type="ECO:0000313" key="3">
    <source>
        <dbReference type="Proteomes" id="UP000613740"/>
    </source>
</evidence>
<evidence type="ECO:0000256" key="1">
    <source>
        <dbReference type="SAM" id="MobiDB-lite"/>
    </source>
</evidence>
<feature type="compositionally biased region" description="Low complexity" evidence="1">
    <location>
        <begin position="25"/>
        <end position="37"/>
    </location>
</feature>
<comment type="caution">
    <text evidence="2">The sequence shown here is derived from an EMBL/GenBank/DDBJ whole genome shotgun (WGS) entry which is preliminary data.</text>
</comment>
<feature type="region of interest" description="Disordered" evidence="1">
    <location>
        <begin position="417"/>
        <end position="494"/>
    </location>
</feature>
<feature type="compositionally biased region" description="Basic and acidic residues" evidence="1">
    <location>
        <begin position="610"/>
        <end position="628"/>
    </location>
</feature>
<feature type="compositionally biased region" description="Polar residues" evidence="1">
    <location>
        <begin position="436"/>
        <end position="449"/>
    </location>
</feature>
<feature type="region of interest" description="Disordered" evidence="1">
    <location>
        <begin position="1"/>
        <end position="40"/>
    </location>
</feature>
<feature type="compositionally biased region" description="Low complexity" evidence="1">
    <location>
        <begin position="458"/>
        <end position="494"/>
    </location>
</feature>